<dbReference type="EMBL" id="CADCWF010000020">
    <property type="protein sequence ID" value="CAA9537544.1"/>
    <property type="molecule type" value="Genomic_DNA"/>
</dbReference>
<organism evidence="2">
    <name type="scientific">uncultured Thermomicrobiales bacterium</name>
    <dbReference type="NCBI Taxonomy" id="1645740"/>
    <lineage>
        <taxon>Bacteria</taxon>
        <taxon>Pseudomonadati</taxon>
        <taxon>Thermomicrobiota</taxon>
        <taxon>Thermomicrobia</taxon>
        <taxon>Thermomicrobiales</taxon>
        <taxon>environmental samples</taxon>
    </lineage>
</organism>
<reference evidence="2" key="1">
    <citation type="submission" date="2020-02" db="EMBL/GenBank/DDBJ databases">
        <authorList>
            <person name="Meier V. D."/>
        </authorList>
    </citation>
    <scope>NUCLEOTIDE SEQUENCE</scope>
    <source>
        <strain evidence="2">AVDCRST_MAG59</strain>
    </source>
</reference>
<evidence type="ECO:0000313" key="2">
    <source>
        <dbReference type="EMBL" id="CAA9537544.1"/>
    </source>
</evidence>
<protein>
    <submittedName>
        <fullName evidence="2">Uncharacterized protein</fullName>
    </submittedName>
</protein>
<proteinExistence type="predicted"/>
<feature type="compositionally biased region" description="Basic and acidic residues" evidence="1">
    <location>
        <begin position="46"/>
        <end position="58"/>
    </location>
</feature>
<accession>A0A6J4U1I1</accession>
<feature type="non-terminal residue" evidence="2">
    <location>
        <position position="214"/>
    </location>
</feature>
<feature type="region of interest" description="Disordered" evidence="1">
    <location>
        <begin position="1"/>
        <end position="214"/>
    </location>
</feature>
<name>A0A6J4U1I1_9BACT</name>
<feature type="non-terminal residue" evidence="2">
    <location>
        <position position="1"/>
    </location>
</feature>
<feature type="compositionally biased region" description="Basic residues" evidence="1">
    <location>
        <begin position="26"/>
        <end position="38"/>
    </location>
</feature>
<feature type="compositionally biased region" description="Low complexity" evidence="1">
    <location>
        <begin position="128"/>
        <end position="144"/>
    </location>
</feature>
<gene>
    <name evidence="2" type="ORF">AVDCRST_MAG59-463</name>
</gene>
<dbReference type="AlphaFoldDB" id="A0A6J4U1I1"/>
<evidence type="ECO:0000256" key="1">
    <source>
        <dbReference type="SAM" id="MobiDB-lite"/>
    </source>
</evidence>
<sequence length="214" mass="22675">DLGAAGRRPSRRHRGAAQGAGDGAGYRRHRRGARRLRRSGAGADAETGRHPPRPPDARRQRRPGGPPLARRRGGRDRTGGDHPHLLRRPGLRPPGAGSGRRRLPAEVDAAGGADRGDPRGRPGPPSAQPGAARRGAPGVRRPGPGADPPHGRPLARGPRDPPPGQPGRDQPGDRGGHRPHRGRGQEAAPDHLRQAWSGRPRSRRRRGDPPGADL</sequence>
<feature type="compositionally biased region" description="Basic and acidic residues" evidence="1">
    <location>
        <begin position="75"/>
        <end position="84"/>
    </location>
</feature>